<dbReference type="InterPro" id="IPR041698">
    <property type="entry name" value="Methyltransf_25"/>
</dbReference>
<keyword evidence="4" id="KW-0812">Transmembrane</keyword>
<organism evidence="6 7">
    <name type="scientific">Triparma laevis f. longispina</name>
    <dbReference type="NCBI Taxonomy" id="1714387"/>
    <lineage>
        <taxon>Eukaryota</taxon>
        <taxon>Sar</taxon>
        <taxon>Stramenopiles</taxon>
        <taxon>Ochrophyta</taxon>
        <taxon>Bolidophyceae</taxon>
        <taxon>Parmales</taxon>
        <taxon>Triparmaceae</taxon>
        <taxon>Triparma</taxon>
    </lineage>
</organism>
<accession>A0A9W7KVF1</accession>
<protein>
    <recommendedName>
        <fullName evidence="5">SAM-dependent methyltransferase Erg6/SMT-type domain-containing protein</fullName>
    </recommendedName>
</protein>
<dbReference type="InterPro" id="IPR030384">
    <property type="entry name" value="MeTrfase_SMT"/>
</dbReference>
<gene>
    <name evidence="6" type="ORF">TrLO_g11073</name>
</gene>
<dbReference type="PROSITE" id="PS51685">
    <property type="entry name" value="SAM_MT_ERG6_SMT"/>
    <property type="match status" value="1"/>
</dbReference>
<dbReference type="GO" id="GO:0005783">
    <property type="term" value="C:endoplasmic reticulum"/>
    <property type="evidence" value="ECO:0007669"/>
    <property type="project" value="TreeGrafter"/>
</dbReference>
<evidence type="ECO:0000313" key="6">
    <source>
        <dbReference type="EMBL" id="GMI12979.1"/>
    </source>
</evidence>
<dbReference type="PANTHER" id="PTHR44068:SF1">
    <property type="entry name" value="HYPOTHETICAL LOC100005854"/>
    <property type="match status" value="1"/>
</dbReference>
<dbReference type="PANTHER" id="PTHR44068">
    <property type="entry name" value="ZGC:194242"/>
    <property type="match status" value="1"/>
</dbReference>
<name>A0A9W7KVF1_9STRA</name>
<evidence type="ECO:0000256" key="2">
    <source>
        <dbReference type="ARBA" id="ARBA00038188"/>
    </source>
</evidence>
<feature type="transmembrane region" description="Helical" evidence="4">
    <location>
        <begin position="22"/>
        <end position="38"/>
    </location>
</feature>
<dbReference type="InterPro" id="IPR029063">
    <property type="entry name" value="SAM-dependent_MTases_sf"/>
</dbReference>
<dbReference type="InterPro" id="IPR050447">
    <property type="entry name" value="Erg6_SMT_methyltransf"/>
</dbReference>
<keyword evidence="4" id="KW-0472">Membrane</keyword>
<dbReference type="GO" id="GO:0016126">
    <property type="term" value="P:sterol biosynthetic process"/>
    <property type="evidence" value="ECO:0007669"/>
    <property type="project" value="TreeGrafter"/>
</dbReference>
<comment type="caution">
    <text evidence="6">The sequence shown here is derived from an EMBL/GenBank/DDBJ whole genome shotgun (WGS) entry which is preliminary data.</text>
</comment>
<dbReference type="EMBL" id="BRXW01000184">
    <property type="protein sequence ID" value="GMI12979.1"/>
    <property type="molecule type" value="Genomic_DNA"/>
</dbReference>
<evidence type="ECO:0000259" key="5">
    <source>
        <dbReference type="PROSITE" id="PS51685"/>
    </source>
</evidence>
<proteinExistence type="inferred from homology"/>
<keyword evidence="3" id="KW-0949">S-adenosyl-L-methionine</keyword>
<dbReference type="InterPro" id="IPR013705">
    <property type="entry name" value="Sterol_MeTrfase_C"/>
</dbReference>
<keyword evidence="4" id="KW-1133">Transmembrane helix</keyword>
<evidence type="ECO:0000313" key="7">
    <source>
        <dbReference type="Proteomes" id="UP001165122"/>
    </source>
</evidence>
<reference evidence="7" key="1">
    <citation type="journal article" date="2023" name="Commun. Biol.">
        <title>Genome analysis of Parmales, the sister group of diatoms, reveals the evolutionary specialization of diatoms from phago-mixotrophs to photoautotrophs.</title>
        <authorList>
            <person name="Ban H."/>
            <person name="Sato S."/>
            <person name="Yoshikawa S."/>
            <person name="Yamada K."/>
            <person name="Nakamura Y."/>
            <person name="Ichinomiya M."/>
            <person name="Sato N."/>
            <person name="Blanc-Mathieu R."/>
            <person name="Endo H."/>
            <person name="Kuwata A."/>
            <person name="Ogata H."/>
        </authorList>
    </citation>
    <scope>NUCLEOTIDE SEQUENCE [LARGE SCALE GENOMIC DNA]</scope>
    <source>
        <strain evidence="7">NIES 3700</strain>
    </source>
</reference>
<sequence length="380" mass="42726">MIETLISTIKSHLPFTSSVSDSYMFLSFLFGLAFVFLLRPRSANSVGVYERLYPQARIDVGANTQASHIASRQKEYKTLVSTFYDLVTDFYEYGWSRSFHFAPRKTNEPFQDSLLRLENVLATSLNIDDNSKVLDVGCGVGGPMRNIHRMTKSDITGVTINQYQVDKGNRYCREEGIAEKTRSVIGDFQNLESKFSKNEFDACYEIEATCHSPNKIQTYSQVAHVLKKGGIFAGYEWVVLPSPHGNYDSEKEDDVRIKEGIEVGNGLPTLSTPAEVKDALEKAGFEVLTFEDANIEMHKPGNIPWYSTLAGEYKSISGFRMTPLGRALTHVMVSMLEFVRIAPKGSARVSNILNRTAEDLVEGGQREIFTPSWFFVARKI</sequence>
<evidence type="ECO:0000256" key="1">
    <source>
        <dbReference type="ARBA" id="ARBA00022679"/>
    </source>
</evidence>
<keyword evidence="3" id="KW-0489">Methyltransferase</keyword>
<feature type="domain" description="SAM-dependent methyltransferase Erg6/SMT-type" evidence="5">
    <location>
        <begin position="83"/>
        <end position="380"/>
    </location>
</feature>
<comment type="similarity">
    <text evidence="2 3">Belongs to the class I-like SAM-binding methyltransferase superfamily. Erg6/SMT family.</text>
</comment>
<dbReference type="Pfam" id="PF08498">
    <property type="entry name" value="Sterol_MT_C"/>
    <property type="match status" value="1"/>
</dbReference>
<evidence type="ECO:0000256" key="4">
    <source>
        <dbReference type="SAM" id="Phobius"/>
    </source>
</evidence>
<dbReference type="AlphaFoldDB" id="A0A9W7KVF1"/>
<dbReference type="OrthoDB" id="540004at2759"/>
<keyword evidence="1 3" id="KW-0808">Transferase</keyword>
<dbReference type="Proteomes" id="UP001165122">
    <property type="component" value="Unassembled WGS sequence"/>
</dbReference>
<dbReference type="CDD" id="cd02440">
    <property type="entry name" value="AdoMet_MTases"/>
    <property type="match status" value="1"/>
</dbReference>
<dbReference type="GO" id="GO:0032259">
    <property type="term" value="P:methylation"/>
    <property type="evidence" value="ECO:0007669"/>
    <property type="project" value="UniProtKB-KW"/>
</dbReference>
<dbReference type="GO" id="GO:0003838">
    <property type="term" value="F:sterol 24-C-methyltransferase activity"/>
    <property type="evidence" value="ECO:0007669"/>
    <property type="project" value="TreeGrafter"/>
</dbReference>
<evidence type="ECO:0000256" key="3">
    <source>
        <dbReference type="PROSITE-ProRule" id="PRU01022"/>
    </source>
</evidence>
<dbReference type="Gene3D" id="3.40.50.150">
    <property type="entry name" value="Vaccinia Virus protein VP39"/>
    <property type="match status" value="1"/>
</dbReference>
<dbReference type="Pfam" id="PF13649">
    <property type="entry name" value="Methyltransf_25"/>
    <property type="match status" value="1"/>
</dbReference>
<dbReference type="SUPFAM" id="SSF53335">
    <property type="entry name" value="S-adenosyl-L-methionine-dependent methyltransferases"/>
    <property type="match status" value="1"/>
</dbReference>
<keyword evidence="7" id="KW-1185">Reference proteome</keyword>